<dbReference type="PANTHER" id="PTHR11712">
    <property type="entry name" value="POLYKETIDE SYNTHASE-RELATED"/>
    <property type="match status" value="1"/>
</dbReference>
<dbReference type="EMBL" id="CP029193">
    <property type="protein sequence ID" value="QES25088.1"/>
    <property type="molecule type" value="Genomic_DNA"/>
</dbReference>
<evidence type="ECO:0000256" key="3">
    <source>
        <dbReference type="ARBA" id="ARBA00023315"/>
    </source>
</evidence>
<keyword evidence="7" id="KW-1185">Reference proteome</keyword>
<feature type="domain" description="Ketosynthase family 3 (KS3)" evidence="5">
    <location>
        <begin position="1"/>
        <end position="401"/>
    </location>
</feature>
<dbReference type="SUPFAM" id="SSF53901">
    <property type="entry name" value="Thiolase-like"/>
    <property type="match status" value="2"/>
</dbReference>
<name>A0A5P2B5P4_STRVZ</name>
<gene>
    <name evidence="6" type="ORF">DEJ47_00165</name>
</gene>
<dbReference type="Pfam" id="PF02801">
    <property type="entry name" value="Ketoacyl-synt_C"/>
    <property type="match status" value="1"/>
</dbReference>
<dbReference type="Proteomes" id="UP000323046">
    <property type="component" value="Chromosome"/>
</dbReference>
<reference evidence="6 7" key="1">
    <citation type="submission" date="2018-05" db="EMBL/GenBank/DDBJ databases">
        <title>Streptomyces venezuelae.</title>
        <authorList>
            <person name="Kim W."/>
            <person name="Lee N."/>
            <person name="Cho B.-K."/>
        </authorList>
    </citation>
    <scope>NUCLEOTIDE SEQUENCE [LARGE SCALE GENOMIC DNA]</scope>
    <source>
        <strain evidence="6 7">ATCC 14583</strain>
    </source>
</reference>
<keyword evidence="3" id="KW-0012">Acyltransferase</keyword>
<dbReference type="OrthoDB" id="416758at2"/>
<organism evidence="6 7">
    <name type="scientific">Streptomyces venezuelae</name>
    <dbReference type="NCBI Taxonomy" id="54571"/>
    <lineage>
        <taxon>Bacteria</taxon>
        <taxon>Bacillati</taxon>
        <taxon>Actinomycetota</taxon>
        <taxon>Actinomycetes</taxon>
        <taxon>Kitasatosporales</taxon>
        <taxon>Streptomycetaceae</taxon>
        <taxon>Streptomyces</taxon>
    </lineage>
</organism>
<dbReference type="InterPro" id="IPR020841">
    <property type="entry name" value="PKS_Beta-ketoAc_synthase_dom"/>
</dbReference>
<evidence type="ECO:0000313" key="7">
    <source>
        <dbReference type="Proteomes" id="UP000323046"/>
    </source>
</evidence>
<dbReference type="InterPro" id="IPR014030">
    <property type="entry name" value="Ketoacyl_synth_N"/>
</dbReference>
<evidence type="ECO:0000256" key="1">
    <source>
        <dbReference type="ARBA" id="ARBA00008467"/>
    </source>
</evidence>
<dbReference type="PROSITE" id="PS52004">
    <property type="entry name" value="KS3_2"/>
    <property type="match status" value="1"/>
</dbReference>
<dbReference type="InterPro" id="IPR016039">
    <property type="entry name" value="Thiolase-like"/>
</dbReference>
<sequence>MTAVAVTGMGIAAPNGLGAADYWAATLGAKSGIGRITRFDPSSYPAQLAGEIPGFEAADHLPGRLLPQTDRVTRLSLAAADWALADAGVDVADFDPLDMGVVTASHAGGFEFGQDELQKLWAKGSQFVSAYQSFAWFYAVNSGQISIRHGMKGPSGVVVSDQAGGLDALAQARRLIRKGTPLIVGGAVDASVCPWGWVAQLAGGRMSDSDEPTRAYLPFDRDARGYVPGEGGALLTLEPTGAARARGATLYGELAGYGSTIDPPPHSGRPSTLRTAIRTALEDAAAAPGDIDVVFADGAGVPELDRAEAEAISEVFGAGRVPVTVPKTMTGRLHSGAAPLDVACALLSMRAGLIPPTVHIDPCPEYDLDLVLYQARPATLRTALVLARGHGGFNSAMVVRAAP</sequence>
<protein>
    <submittedName>
        <fullName evidence="6">Ketosynthase chain-length factor</fullName>
    </submittedName>
</protein>
<evidence type="ECO:0000259" key="5">
    <source>
        <dbReference type="PROSITE" id="PS52004"/>
    </source>
</evidence>
<dbReference type="PANTHER" id="PTHR11712:SF322">
    <property type="entry name" value="POLYKETIDE BETA-KETOACYL SYNTHASE 2-RELATED"/>
    <property type="match status" value="1"/>
</dbReference>
<comment type="similarity">
    <text evidence="1 4">Belongs to the thiolase-like superfamily. Beta-ketoacyl-ACP synthases family.</text>
</comment>
<accession>A0A5P2B5P4</accession>
<keyword evidence="2 4" id="KW-0808">Transferase</keyword>
<dbReference type="AlphaFoldDB" id="A0A5P2B5P4"/>
<evidence type="ECO:0000313" key="6">
    <source>
        <dbReference type="EMBL" id="QES25088.1"/>
    </source>
</evidence>
<dbReference type="InterPro" id="IPR000794">
    <property type="entry name" value="Beta-ketoacyl_synthase"/>
</dbReference>
<dbReference type="Pfam" id="PF00109">
    <property type="entry name" value="ketoacyl-synt"/>
    <property type="match status" value="1"/>
</dbReference>
<dbReference type="Gene3D" id="3.40.47.10">
    <property type="match status" value="2"/>
</dbReference>
<dbReference type="SMART" id="SM00825">
    <property type="entry name" value="PKS_KS"/>
    <property type="match status" value="1"/>
</dbReference>
<dbReference type="CDD" id="cd00832">
    <property type="entry name" value="CLF"/>
    <property type="match status" value="1"/>
</dbReference>
<evidence type="ECO:0000256" key="4">
    <source>
        <dbReference type="RuleBase" id="RU003694"/>
    </source>
</evidence>
<dbReference type="InterPro" id="IPR014031">
    <property type="entry name" value="Ketoacyl_synth_C"/>
</dbReference>
<dbReference type="RefSeq" id="WP_150163892.1">
    <property type="nucleotide sequence ID" value="NZ_CP029193.1"/>
</dbReference>
<dbReference type="GO" id="GO:0006633">
    <property type="term" value="P:fatty acid biosynthetic process"/>
    <property type="evidence" value="ECO:0007669"/>
    <property type="project" value="TreeGrafter"/>
</dbReference>
<dbReference type="GO" id="GO:0004315">
    <property type="term" value="F:3-oxoacyl-[acyl-carrier-protein] synthase activity"/>
    <property type="evidence" value="ECO:0007669"/>
    <property type="project" value="TreeGrafter"/>
</dbReference>
<evidence type="ECO:0000256" key="2">
    <source>
        <dbReference type="ARBA" id="ARBA00022679"/>
    </source>
</evidence>
<proteinExistence type="inferred from homology"/>